<accession>A0A2V3IS35</accession>
<reference evidence="2 3" key="1">
    <citation type="journal article" date="2018" name="Mol. Biol. Evol.">
        <title>Analysis of the draft genome of the red seaweed Gracilariopsis chorda provides insights into genome size evolution in Rhodophyta.</title>
        <authorList>
            <person name="Lee J."/>
            <person name="Yang E.C."/>
            <person name="Graf L."/>
            <person name="Yang J.H."/>
            <person name="Qiu H."/>
            <person name="Zel Zion U."/>
            <person name="Chan C.X."/>
            <person name="Stephens T.G."/>
            <person name="Weber A.P.M."/>
            <person name="Boo G.H."/>
            <person name="Boo S.M."/>
            <person name="Kim K.M."/>
            <person name="Shin Y."/>
            <person name="Jung M."/>
            <person name="Lee S.J."/>
            <person name="Yim H.S."/>
            <person name="Lee J.H."/>
            <person name="Bhattacharya D."/>
            <person name="Yoon H.S."/>
        </authorList>
    </citation>
    <scope>NUCLEOTIDE SEQUENCE [LARGE SCALE GENOMIC DNA]</scope>
    <source>
        <strain evidence="2 3">SKKU-2015</strain>
        <tissue evidence="2">Whole body</tissue>
    </source>
</reference>
<evidence type="ECO:0000313" key="3">
    <source>
        <dbReference type="Proteomes" id="UP000247409"/>
    </source>
</evidence>
<keyword evidence="3" id="KW-1185">Reference proteome</keyword>
<proteinExistence type="predicted"/>
<evidence type="ECO:0000313" key="2">
    <source>
        <dbReference type="EMBL" id="PXF44938.1"/>
    </source>
</evidence>
<evidence type="ECO:0000256" key="1">
    <source>
        <dbReference type="SAM" id="SignalP"/>
    </source>
</evidence>
<feature type="chain" id="PRO_5016140625" evidence="1">
    <location>
        <begin position="19"/>
        <end position="379"/>
    </location>
</feature>
<comment type="caution">
    <text evidence="2">The sequence shown here is derived from an EMBL/GenBank/DDBJ whole genome shotgun (WGS) entry which is preliminary data.</text>
</comment>
<keyword evidence="1" id="KW-0732">Signal</keyword>
<dbReference type="InterPro" id="IPR011045">
    <property type="entry name" value="N2O_reductase_N"/>
</dbReference>
<feature type="signal peptide" evidence="1">
    <location>
        <begin position="1"/>
        <end position="18"/>
    </location>
</feature>
<organism evidence="2 3">
    <name type="scientific">Gracilariopsis chorda</name>
    <dbReference type="NCBI Taxonomy" id="448386"/>
    <lineage>
        <taxon>Eukaryota</taxon>
        <taxon>Rhodophyta</taxon>
        <taxon>Florideophyceae</taxon>
        <taxon>Rhodymeniophycidae</taxon>
        <taxon>Gracilariales</taxon>
        <taxon>Gracilariaceae</taxon>
        <taxon>Gracilariopsis</taxon>
    </lineage>
</organism>
<dbReference type="InterPro" id="IPR051200">
    <property type="entry name" value="Host-pathogen_enzymatic-act"/>
</dbReference>
<name>A0A2V3IS35_9FLOR</name>
<dbReference type="Gene3D" id="2.130.10.10">
    <property type="entry name" value="YVTN repeat-like/Quinoprotein amine dehydrogenase"/>
    <property type="match status" value="1"/>
</dbReference>
<sequence>MNALVTATFLLLLQRGFADSLQASKRVLYREPDSVPVHAFGGHIFVANRAGGSVTGIDPETLAIVAQYQLPDDGEPMYFGWSRDPPELWVGDRRNNRLVILKLSGRKLIPDGFLDTPAGLFHTMNTQDGNVKYPIVWNTCDIANVTVVYDLTTRRKLAEIPRPPIVAELGGVPHDVTANKDYGFVTYIKNSDGAGYVASYDARTFELVKVIKVLFDPHVAIRGSTKLAVAAQGGEVLLLSIPNLEQLESDREQPSPHGTIISLDLKYLYVTNIAEEGENALVSYSISTLRRLNCPSITTSNPIPHNPKTTLDGSKIFITHSGSTSDVCSAFNIGKDGCPLPATEKIIRTGLNPFGICVLPRSVTRPVCRVRRRLRFRLW</sequence>
<dbReference type="Proteomes" id="UP000247409">
    <property type="component" value="Unassembled WGS sequence"/>
</dbReference>
<dbReference type="AlphaFoldDB" id="A0A2V3IS35"/>
<dbReference type="SUPFAM" id="SSF50974">
    <property type="entry name" value="Nitrous oxide reductase, N-terminal domain"/>
    <property type="match status" value="1"/>
</dbReference>
<dbReference type="InterPro" id="IPR015943">
    <property type="entry name" value="WD40/YVTN_repeat-like_dom_sf"/>
</dbReference>
<dbReference type="EMBL" id="NBIV01000077">
    <property type="protein sequence ID" value="PXF44938.1"/>
    <property type="molecule type" value="Genomic_DNA"/>
</dbReference>
<protein>
    <submittedName>
        <fullName evidence="2">Uncharacterized protein</fullName>
    </submittedName>
</protein>
<dbReference type="OrthoDB" id="10350970at2759"/>
<gene>
    <name evidence="2" type="ORF">BWQ96_05302</name>
</gene>
<dbReference type="PANTHER" id="PTHR47197">
    <property type="entry name" value="PROTEIN NIRF"/>
    <property type="match status" value="1"/>
</dbReference>
<dbReference type="PANTHER" id="PTHR47197:SF3">
    <property type="entry name" value="DIHYDRO-HEME D1 DEHYDROGENASE"/>
    <property type="match status" value="1"/>
</dbReference>